<evidence type="ECO:0000256" key="1">
    <source>
        <dbReference type="SAM" id="MobiDB-lite"/>
    </source>
</evidence>
<gene>
    <name evidence="3" type="ORF">URODEC1_LOCUS123774</name>
    <name evidence="4" type="ORF">URODEC1_LOCUS124027</name>
    <name evidence="5" type="ORF">URODEC1_LOCUS125595</name>
    <name evidence="2" type="ORF">URODEC1_LOCUS7090</name>
</gene>
<name>A0ABC9HDC2_9POAL</name>
<dbReference type="Proteomes" id="UP001497457">
    <property type="component" value="Unassembled WGS sequence"/>
</dbReference>
<evidence type="ECO:0000313" key="2">
    <source>
        <dbReference type="EMBL" id="CAL4897151.1"/>
    </source>
</evidence>
<evidence type="ECO:0000313" key="6">
    <source>
        <dbReference type="Proteomes" id="UP001497457"/>
    </source>
</evidence>
<feature type="region of interest" description="Disordered" evidence="1">
    <location>
        <begin position="131"/>
        <end position="150"/>
    </location>
</feature>
<accession>A0ABC9HDC2</accession>
<dbReference type="Proteomes" id="UP001497457">
    <property type="component" value="Chromosome 10rd"/>
</dbReference>
<proteinExistence type="predicted"/>
<evidence type="ECO:0000313" key="5">
    <source>
        <dbReference type="EMBL" id="CAM0152805.1"/>
    </source>
</evidence>
<evidence type="ECO:0000313" key="4">
    <source>
        <dbReference type="EMBL" id="CAM0150996.1"/>
    </source>
</evidence>
<dbReference type="AlphaFoldDB" id="A0ABC9HDC2"/>
<protein>
    <submittedName>
        <fullName evidence="5">Uncharacterized protein</fullName>
    </submittedName>
</protein>
<dbReference type="EMBL" id="OZ075120">
    <property type="protein sequence ID" value="CAL4897151.1"/>
    <property type="molecule type" value="Genomic_DNA"/>
</dbReference>
<dbReference type="EMBL" id="CAXIPR030004203">
    <property type="protein sequence ID" value="CAM0150996.1"/>
    <property type="molecule type" value="Genomic_DNA"/>
</dbReference>
<keyword evidence="6" id="KW-1185">Reference proteome</keyword>
<sequence length="175" mass="18718">MAMAAHLRSLATKVTRAPPTLLARFAHSGPGDRLLPRRGLHSLPNAAATPPASKMDLVTALPKIRAGVAYVTLFGTVVYLYGSVLPRLDRIQANLEARNRADLEAGLVLDEAIQTLELLLEELASTNVPKDSAVHAGHGKQPVGETGKGTRHEDLLAEIAKLKLEVQARSKGKEV</sequence>
<evidence type="ECO:0000313" key="3">
    <source>
        <dbReference type="EMBL" id="CAM0150726.1"/>
    </source>
</evidence>
<reference evidence="5" key="1">
    <citation type="submission" date="2024-10" db="EMBL/GenBank/DDBJ databases">
        <authorList>
            <person name="Ryan C."/>
        </authorList>
    </citation>
    <scope>NUCLEOTIDE SEQUENCE [LARGE SCALE GENOMIC DNA]</scope>
</reference>
<dbReference type="EMBL" id="CAXIPR030003639">
    <property type="protein sequence ID" value="CAM0150726.1"/>
    <property type="molecule type" value="Genomic_DNA"/>
</dbReference>
<organism evidence="5 6">
    <name type="scientific">Urochloa decumbens</name>
    <dbReference type="NCBI Taxonomy" id="240449"/>
    <lineage>
        <taxon>Eukaryota</taxon>
        <taxon>Viridiplantae</taxon>
        <taxon>Streptophyta</taxon>
        <taxon>Embryophyta</taxon>
        <taxon>Tracheophyta</taxon>
        <taxon>Spermatophyta</taxon>
        <taxon>Magnoliopsida</taxon>
        <taxon>Liliopsida</taxon>
        <taxon>Poales</taxon>
        <taxon>Poaceae</taxon>
        <taxon>PACMAD clade</taxon>
        <taxon>Panicoideae</taxon>
        <taxon>Panicodae</taxon>
        <taxon>Paniceae</taxon>
        <taxon>Melinidinae</taxon>
        <taxon>Urochloa</taxon>
    </lineage>
</organism>
<dbReference type="EMBL" id="CAXIPR030006564">
    <property type="protein sequence ID" value="CAM0152805.1"/>
    <property type="molecule type" value="Genomic_DNA"/>
</dbReference>